<name>A0A1Y1UMI3_9TREE</name>
<keyword evidence="3" id="KW-0648">Protein biosynthesis</keyword>
<feature type="compositionally biased region" description="Low complexity" evidence="4">
    <location>
        <begin position="36"/>
        <end position="50"/>
    </location>
</feature>
<proteinExistence type="inferred from homology"/>
<dbReference type="InterPro" id="IPR036788">
    <property type="entry name" value="T_IF-3_C_sf"/>
</dbReference>
<organism evidence="5 6">
    <name type="scientific">Kockovaella imperatae</name>
    <dbReference type="NCBI Taxonomy" id="4999"/>
    <lineage>
        <taxon>Eukaryota</taxon>
        <taxon>Fungi</taxon>
        <taxon>Dikarya</taxon>
        <taxon>Basidiomycota</taxon>
        <taxon>Agaricomycotina</taxon>
        <taxon>Tremellomycetes</taxon>
        <taxon>Tremellales</taxon>
        <taxon>Cuniculitremaceae</taxon>
        <taxon>Kockovaella</taxon>
    </lineage>
</organism>
<feature type="region of interest" description="Disordered" evidence="4">
    <location>
        <begin position="23"/>
        <end position="63"/>
    </location>
</feature>
<dbReference type="GO" id="GO:0032790">
    <property type="term" value="P:ribosome disassembly"/>
    <property type="evidence" value="ECO:0007669"/>
    <property type="project" value="TreeGrafter"/>
</dbReference>
<accession>A0A1Y1UMI3</accession>
<dbReference type="EMBL" id="NBSH01000003">
    <property type="protein sequence ID" value="ORX39260.1"/>
    <property type="molecule type" value="Genomic_DNA"/>
</dbReference>
<keyword evidence="2" id="KW-0396">Initiation factor</keyword>
<evidence type="ECO:0000256" key="2">
    <source>
        <dbReference type="ARBA" id="ARBA00022540"/>
    </source>
</evidence>
<comment type="similarity">
    <text evidence="1">Belongs to the IF-3 family.</text>
</comment>
<dbReference type="GO" id="GO:0003743">
    <property type="term" value="F:translation initiation factor activity"/>
    <property type="evidence" value="ECO:0007669"/>
    <property type="project" value="UniProtKB-KW"/>
</dbReference>
<dbReference type="PANTHER" id="PTHR10938:SF0">
    <property type="entry name" value="TRANSLATION INITIATION FACTOR IF-3, MITOCHONDRIAL"/>
    <property type="match status" value="1"/>
</dbReference>
<dbReference type="Gene3D" id="3.30.110.10">
    <property type="entry name" value="Translation initiation factor 3 (IF-3), C-terminal domain"/>
    <property type="match status" value="1"/>
</dbReference>
<dbReference type="AlphaFoldDB" id="A0A1Y1UMI3"/>
<dbReference type="OrthoDB" id="21573at2759"/>
<evidence type="ECO:0000256" key="1">
    <source>
        <dbReference type="ARBA" id="ARBA00005439"/>
    </source>
</evidence>
<dbReference type="GO" id="GO:0005739">
    <property type="term" value="C:mitochondrion"/>
    <property type="evidence" value="ECO:0007669"/>
    <property type="project" value="TreeGrafter"/>
</dbReference>
<reference evidence="5 6" key="1">
    <citation type="submission" date="2017-03" db="EMBL/GenBank/DDBJ databases">
        <title>Widespread Adenine N6-methylation of Active Genes in Fungi.</title>
        <authorList>
            <consortium name="DOE Joint Genome Institute"/>
            <person name="Mondo S.J."/>
            <person name="Dannebaum R.O."/>
            <person name="Kuo R.C."/>
            <person name="Louie K.B."/>
            <person name="Bewick A.J."/>
            <person name="Labutti K."/>
            <person name="Haridas S."/>
            <person name="Kuo A."/>
            <person name="Salamov A."/>
            <person name="Ahrendt S.R."/>
            <person name="Lau R."/>
            <person name="Bowen B.P."/>
            <person name="Lipzen A."/>
            <person name="Sullivan W."/>
            <person name="Andreopoulos W.B."/>
            <person name="Clum A."/>
            <person name="Lindquist E."/>
            <person name="Daum C."/>
            <person name="Northen T.R."/>
            <person name="Ramamoorthy G."/>
            <person name="Schmitz R.J."/>
            <person name="Gryganskyi A."/>
            <person name="Culley D."/>
            <person name="Magnuson J."/>
            <person name="James T.Y."/>
            <person name="O'Malley M.A."/>
            <person name="Stajich J.E."/>
            <person name="Spatafora J.W."/>
            <person name="Visel A."/>
            <person name="Grigoriev I.V."/>
        </authorList>
    </citation>
    <scope>NUCLEOTIDE SEQUENCE [LARGE SCALE GENOMIC DNA]</scope>
    <source>
        <strain evidence="5 6">NRRL Y-17943</strain>
    </source>
</reference>
<evidence type="ECO:0000256" key="3">
    <source>
        <dbReference type="ARBA" id="ARBA00022917"/>
    </source>
</evidence>
<dbReference type="GO" id="GO:0070124">
    <property type="term" value="P:mitochondrial translational initiation"/>
    <property type="evidence" value="ECO:0007669"/>
    <property type="project" value="TreeGrafter"/>
</dbReference>
<keyword evidence="6" id="KW-1185">Reference proteome</keyword>
<dbReference type="InterPro" id="IPR001288">
    <property type="entry name" value="Translation_initiation_fac_3"/>
</dbReference>
<dbReference type="GO" id="GO:0043022">
    <property type="term" value="F:ribosome binding"/>
    <property type="evidence" value="ECO:0007669"/>
    <property type="project" value="TreeGrafter"/>
</dbReference>
<feature type="compositionally biased region" description="Basic and acidic residues" evidence="4">
    <location>
        <begin position="51"/>
        <end position="60"/>
    </location>
</feature>
<gene>
    <name evidence="5" type="ORF">BD324DRAFT_649343</name>
</gene>
<sequence length="292" mass="33530">MATARLIESALYLSYRRITPRIVGPRPVLPPPQAGPSTRSLRLRPFSSSSPRHDQPKDDEIPYSEVHTVNDDGRLNGLVPLHRIRAAVNLQTHHVVLVSEDPPVVKVIAKTDLQAFERRREADLKTAKKLQIQEKEVQISWSAADGDIQTKLSQAKNHLAKGDRVLLIFAPRQGSKKRALPERMEHIVGLFDKGLEDTAEKWKDDEFKGRVVTSHWQPLKTVAAALKNKVLEQEDNKARSKDEKKEQRKREARARQELAMKRRREEEEETRRVLEARQRELDEIAAKEREGQ</sequence>
<feature type="region of interest" description="Disordered" evidence="4">
    <location>
        <begin position="232"/>
        <end position="292"/>
    </location>
</feature>
<evidence type="ECO:0000313" key="5">
    <source>
        <dbReference type="EMBL" id="ORX39260.1"/>
    </source>
</evidence>
<comment type="caution">
    <text evidence="5">The sequence shown here is derived from an EMBL/GenBank/DDBJ whole genome shotgun (WGS) entry which is preliminary data.</text>
</comment>
<evidence type="ECO:0000313" key="6">
    <source>
        <dbReference type="Proteomes" id="UP000193218"/>
    </source>
</evidence>
<dbReference type="Proteomes" id="UP000193218">
    <property type="component" value="Unassembled WGS sequence"/>
</dbReference>
<protein>
    <recommendedName>
        <fullName evidence="7">Translation initiation factor 3 N-terminal domain-containing protein</fullName>
    </recommendedName>
</protein>
<dbReference type="GeneID" id="33559784"/>
<dbReference type="RefSeq" id="XP_021873123.1">
    <property type="nucleotide sequence ID" value="XM_022017975.1"/>
</dbReference>
<dbReference type="STRING" id="4999.A0A1Y1UMI3"/>
<dbReference type="SUPFAM" id="SSF55200">
    <property type="entry name" value="Translation initiation factor IF3, C-terminal domain"/>
    <property type="match status" value="1"/>
</dbReference>
<evidence type="ECO:0008006" key="7">
    <source>
        <dbReference type="Google" id="ProtNLM"/>
    </source>
</evidence>
<dbReference type="PANTHER" id="PTHR10938">
    <property type="entry name" value="TRANSLATION INITIATION FACTOR IF-3"/>
    <property type="match status" value="1"/>
</dbReference>
<dbReference type="InParanoid" id="A0A1Y1UMI3"/>
<evidence type="ECO:0000256" key="4">
    <source>
        <dbReference type="SAM" id="MobiDB-lite"/>
    </source>
</evidence>